<proteinExistence type="predicted"/>
<reference evidence="1" key="1">
    <citation type="submission" date="2014-11" db="EMBL/GenBank/DDBJ databases">
        <authorList>
            <person name="Amaro Gonzalez C."/>
        </authorList>
    </citation>
    <scope>NUCLEOTIDE SEQUENCE</scope>
</reference>
<evidence type="ECO:0000313" key="1">
    <source>
        <dbReference type="EMBL" id="JAH55197.1"/>
    </source>
</evidence>
<reference evidence="1" key="2">
    <citation type="journal article" date="2015" name="Fish Shellfish Immunol.">
        <title>Early steps in the European eel (Anguilla anguilla)-Vibrio vulnificus interaction in the gills: Role of the RtxA13 toxin.</title>
        <authorList>
            <person name="Callol A."/>
            <person name="Pajuelo D."/>
            <person name="Ebbesson L."/>
            <person name="Teles M."/>
            <person name="MacKenzie S."/>
            <person name="Amaro C."/>
        </authorList>
    </citation>
    <scope>NUCLEOTIDE SEQUENCE</scope>
</reference>
<accession>A0A0E9TNZ7</accession>
<name>A0A0E9TNZ7_ANGAN</name>
<dbReference type="EMBL" id="GBXM01053380">
    <property type="protein sequence ID" value="JAH55197.1"/>
    <property type="molecule type" value="Transcribed_RNA"/>
</dbReference>
<dbReference type="AlphaFoldDB" id="A0A0E9TNZ7"/>
<protein>
    <submittedName>
        <fullName evidence="1">Uncharacterized protein</fullName>
    </submittedName>
</protein>
<organism evidence="1">
    <name type="scientific">Anguilla anguilla</name>
    <name type="common">European freshwater eel</name>
    <name type="synonym">Muraena anguilla</name>
    <dbReference type="NCBI Taxonomy" id="7936"/>
    <lineage>
        <taxon>Eukaryota</taxon>
        <taxon>Metazoa</taxon>
        <taxon>Chordata</taxon>
        <taxon>Craniata</taxon>
        <taxon>Vertebrata</taxon>
        <taxon>Euteleostomi</taxon>
        <taxon>Actinopterygii</taxon>
        <taxon>Neopterygii</taxon>
        <taxon>Teleostei</taxon>
        <taxon>Anguilliformes</taxon>
        <taxon>Anguillidae</taxon>
        <taxon>Anguilla</taxon>
    </lineage>
</organism>
<sequence length="42" mass="4622">MYMFTSGIGGESQVNTTFIGGAVAHTHTCVYIYIIYTLRCCV</sequence>